<dbReference type="Pfam" id="PF09459">
    <property type="entry name" value="EB_dh"/>
    <property type="match status" value="1"/>
</dbReference>
<dbReference type="EMBL" id="CP001359">
    <property type="protein sequence ID" value="ACL64326.1"/>
    <property type="molecule type" value="Genomic_DNA"/>
</dbReference>
<accession>B8JEK0</accession>
<organism evidence="7 8">
    <name type="scientific">Anaeromyxobacter dehalogenans (strain ATCC BAA-258 / DSM 21875 / 2CP-1)</name>
    <dbReference type="NCBI Taxonomy" id="455488"/>
    <lineage>
        <taxon>Bacteria</taxon>
        <taxon>Pseudomonadati</taxon>
        <taxon>Myxococcota</taxon>
        <taxon>Myxococcia</taxon>
        <taxon>Myxococcales</taxon>
        <taxon>Cystobacterineae</taxon>
        <taxon>Anaeromyxobacteraceae</taxon>
        <taxon>Anaeromyxobacter</taxon>
    </lineage>
</organism>
<evidence type="ECO:0000313" key="8">
    <source>
        <dbReference type="Proteomes" id="UP000007089"/>
    </source>
</evidence>
<gene>
    <name evidence="7" type="ordered locus">A2cp1_0975</name>
</gene>
<evidence type="ECO:0000256" key="2">
    <source>
        <dbReference type="ARBA" id="ARBA00022617"/>
    </source>
</evidence>
<name>B8JEK0_ANAD2</name>
<keyword evidence="2" id="KW-0349">Heme</keyword>
<dbReference type="Proteomes" id="UP000007089">
    <property type="component" value="Chromosome"/>
</dbReference>
<dbReference type="SMART" id="SM00887">
    <property type="entry name" value="EB_dh"/>
    <property type="match status" value="1"/>
</dbReference>
<dbReference type="InterPro" id="IPR019020">
    <property type="entry name" value="Cyt-c552/DMSO_Rdtase_haem-bd"/>
</dbReference>
<keyword evidence="1" id="KW-0813">Transport</keyword>
<reference evidence="7" key="1">
    <citation type="submission" date="2009-01" db="EMBL/GenBank/DDBJ databases">
        <title>Complete sequence of Anaeromyxobacter dehalogenans 2CP-1.</title>
        <authorList>
            <consortium name="US DOE Joint Genome Institute"/>
            <person name="Lucas S."/>
            <person name="Copeland A."/>
            <person name="Lapidus A."/>
            <person name="Glavina del Rio T."/>
            <person name="Dalin E."/>
            <person name="Tice H."/>
            <person name="Bruce D."/>
            <person name="Goodwin L."/>
            <person name="Pitluck S."/>
            <person name="Saunders E."/>
            <person name="Brettin T."/>
            <person name="Detter J.C."/>
            <person name="Han C."/>
            <person name="Larimer F."/>
            <person name="Land M."/>
            <person name="Hauser L."/>
            <person name="Kyrpides N."/>
            <person name="Ovchinnikova G."/>
            <person name="Beliaev A.S."/>
            <person name="Richardson P."/>
        </authorList>
    </citation>
    <scope>NUCLEOTIDE SEQUENCE</scope>
    <source>
        <strain evidence="7">2CP-1</strain>
    </source>
</reference>
<feature type="domain" description="Cytochrome c-552/DMSO reductase-like haem-binding" evidence="6">
    <location>
        <begin position="80"/>
        <end position="388"/>
    </location>
</feature>
<evidence type="ECO:0000256" key="1">
    <source>
        <dbReference type="ARBA" id="ARBA00022448"/>
    </source>
</evidence>
<dbReference type="HOGENOM" id="CLU_068657_0_0_7"/>
<keyword evidence="3" id="KW-0479">Metal-binding</keyword>
<dbReference type="GO" id="GO:0020037">
    <property type="term" value="F:heme binding"/>
    <property type="evidence" value="ECO:0007669"/>
    <property type="project" value="InterPro"/>
</dbReference>
<dbReference type="PROSITE" id="PS51257">
    <property type="entry name" value="PROKAR_LIPOPROTEIN"/>
    <property type="match status" value="1"/>
</dbReference>
<dbReference type="AlphaFoldDB" id="B8JEK0"/>
<keyword evidence="8" id="KW-1185">Reference proteome</keyword>
<evidence type="ECO:0000256" key="5">
    <source>
        <dbReference type="ARBA" id="ARBA00023004"/>
    </source>
</evidence>
<sequence length="389" mass="41491">MRLGRAGGLAALVLLGGCLEAPELTHAPADAWFSVGVVNSGGSIPQSSSSVKIAFLSGKPGASTVAARRVASPPTVDGDASDWAGLPESEIPLVSPGAIMGMTEAQWTEEYTGYFVSRGVCVAGEPCTRVPRYDYGIDRIRVRVAYDDRYVWFLFRWSDPTESRAWRPWVWSAGAWAQDATLDEDKLFLSFDAANFKPHDAVGCAAGCHVKENLGVFTDPVRSQRFSMHTNGAGQLVDGWTWRAARTGPLGLADDQFWNETRIYGDCPDPPACAQACLTGRAPPCSVALTQTNSDGLTPASPKWMGEGGLASNPATLFVSGGAPLAVPLDPLTVPAEGTRIPAVALQPPGLHRDDVIAAARWAGGTWTVELRRTLVTDDPNDAQFPLRP</sequence>
<evidence type="ECO:0000256" key="3">
    <source>
        <dbReference type="ARBA" id="ARBA00022723"/>
    </source>
</evidence>
<evidence type="ECO:0000256" key="4">
    <source>
        <dbReference type="ARBA" id="ARBA00022982"/>
    </source>
</evidence>
<evidence type="ECO:0000259" key="6">
    <source>
        <dbReference type="SMART" id="SM00887"/>
    </source>
</evidence>
<protein>
    <recommendedName>
        <fullName evidence="6">Cytochrome c-552/DMSO reductase-like haem-binding domain-containing protein</fullName>
    </recommendedName>
</protein>
<dbReference type="Gene3D" id="2.60.40.1190">
    <property type="match status" value="1"/>
</dbReference>
<keyword evidence="4" id="KW-0249">Electron transport</keyword>
<evidence type="ECO:0000313" key="7">
    <source>
        <dbReference type="EMBL" id="ACL64326.1"/>
    </source>
</evidence>
<proteinExistence type="predicted"/>
<dbReference type="KEGG" id="acp:A2cp1_0975"/>
<keyword evidence="5" id="KW-0408">Iron</keyword>
<dbReference type="GO" id="GO:0046872">
    <property type="term" value="F:metal ion binding"/>
    <property type="evidence" value="ECO:0007669"/>
    <property type="project" value="UniProtKB-KW"/>
</dbReference>
<dbReference type="RefSeq" id="WP_012632326.1">
    <property type="nucleotide sequence ID" value="NC_011891.1"/>
</dbReference>